<dbReference type="STRING" id="566551.HMPREF0201_04288"/>
<reference evidence="1 2" key="1">
    <citation type="submission" date="2013-04" db="EMBL/GenBank/DDBJ databases">
        <authorList>
            <person name="Weinstock G."/>
            <person name="Sodergren E."/>
            <person name="Lobos E.A."/>
            <person name="Fulton L."/>
            <person name="Fulton R."/>
            <person name="Courtney L."/>
            <person name="Fronick C."/>
            <person name="O'Laughlin M."/>
            <person name="Godfrey J."/>
            <person name="Wilson R.M."/>
            <person name="Miner T."/>
            <person name="Farmer C."/>
            <person name="Delehaunty K."/>
            <person name="Cordes M."/>
            <person name="Minx P."/>
            <person name="Tomlinson C."/>
            <person name="Chen J."/>
            <person name="Wollam A."/>
            <person name="Pepin K.H."/>
            <person name="Palsikar V.B."/>
            <person name="Zhang X."/>
            <person name="Suruliraj S."/>
            <person name="Perna N.T."/>
            <person name="Plunkett G."/>
            <person name="Warren W."/>
            <person name="Mitreva M."/>
            <person name="Mardis E.R."/>
            <person name="Wilson R.K."/>
        </authorList>
    </citation>
    <scope>NUCLEOTIDE SEQUENCE [LARGE SCALE GENOMIC DNA]</scope>
    <source>
        <strain evidence="1 2">DSM 4568</strain>
    </source>
</reference>
<sequence length="98" mass="10783">MNAAQPLAKRPEYAICAPLKNKIQGIGEISTRAACKRVGNPYNARAVFIDSWFDMNPGSSQLKRFSCYQTMSPIGGLCMNDYTPPSIVMGASSNFFRL</sequence>
<accession>S3JJ74</accession>
<dbReference type="Proteomes" id="UP000014585">
    <property type="component" value="Unassembled WGS sequence"/>
</dbReference>
<proteinExistence type="predicted"/>
<evidence type="ECO:0000313" key="2">
    <source>
        <dbReference type="Proteomes" id="UP000014585"/>
    </source>
</evidence>
<evidence type="ECO:0000313" key="1">
    <source>
        <dbReference type="EMBL" id="EPF13279.1"/>
    </source>
</evidence>
<comment type="caution">
    <text evidence="1">The sequence shown here is derived from an EMBL/GenBank/DDBJ whole genome shotgun (WGS) entry which is preliminary data.</text>
</comment>
<dbReference type="HOGENOM" id="CLU_2328632_0_0_6"/>
<name>S3JJ74_9ENTR</name>
<dbReference type="EMBL" id="ATDT01000034">
    <property type="protein sequence ID" value="EPF13279.1"/>
    <property type="molecule type" value="Genomic_DNA"/>
</dbReference>
<organism evidence="1 2">
    <name type="scientific">Cedecea davisae DSM 4568</name>
    <dbReference type="NCBI Taxonomy" id="566551"/>
    <lineage>
        <taxon>Bacteria</taxon>
        <taxon>Pseudomonadati</taxon>
        <taxon>Pseudomonadota</taxon>
        <taxon>Gammaproteobacteria</taxon>
        <taxon>Enterobacterales</taxon>
        <taxon>Enterobacteriaceae</taxon>
        <taxon>Cedecea</taxon>
    </lineage>
</organism>
<protein>
    <submittedName>
        <fullName evidence="1">Uncharacterized protein</fullName>
    </submittedName>
</protein>
<dbReference type="AlphaFoldDB" id="S3JJ74"/>
<gene>
    <name evidence="1" type="ORF">HMPREF0201_04288</name>
</gene>